<gene>
    <name evidence="4" type="primary">phzC</name>
    <name evidence="4" type="ORF">GCM10022281_06350</name>
</gene>
<dbReference type="EMBL" id="BAABBR010000001">
    <property type="protein sequence ID" value="GAA4029873.1"/>
    <property type="molecule type" value="Genomic_DNA"/>
</dbReference>
<dbReference type="EC" id="2.5.1.54" evidence="3"/>
<evidence type="ECO:0000256" key="1">
    <source>
        <dbReference type="ARBA" id="ARBA00008911"/>
    </source>
</evidence>
<keyword evidence="2 3" id="KW-0808">Transferase</keyword>
<dbReference type="InterPro" id="IPR013785">
    <property type="entry name" value="Aldolase_TIM"/>
</dbReference>
<keyword evidence="5" id="KW-1185">Reference proteome</keyword>
<dbReference type="InterPro" id="IPR002480">
    <property type="entry name" value="DAHP_synth_2"/>
</dbReference>
<dbReference type="Proteomes" id="UP001424459">
    <property type="component" value="Unassembled WGS sequence"/>
</dbReference>
<dbReference type="SUPFAM" id="SSF51569">
    <property type="entry name" value="Aldolase"/>
    <property type="match status" value="1"/>
</dbReference>
<comment type="caution">
    <text evidence="4">The sequence shown here is derived from an EMBL/GenBank/DDBJ whole genome shotgun (WGS) entry which is preliminary data.</text>
</comment>
<dbReference type="RefSeq" id="WP_344695550.1">
    <property type="nucleotide sequence ID" value="NZ_BAABBR010000001.1"/>
</dbReference>
<dbReference type="PANTHER" id="PTHR21337">
    <property type="entry name" value="PHOSPHO-2-DEHYDRO-3-DEOXYHEPTONATE ALDOLASE 1, 2"/>
    <property type="match status" value="1"/>
</dbReference>
<evidence type="ECO:0000313" key="5">
    <source>
        <dbReference type="Proteomes" id="UP001424459"/>
    </source>
</evidence>
<evidence type="ECO:0000256" key="3">
    <source>
        <dbReference type="RuleBase" id="RU363071"/>
    </source>
</evidence>
<dbReference type="PANTHER" id="PTHR21337:SF0">
    <property type="entry name" value="PHOSPHO-2-DEHYDRO-3-DEOXYHEPTONATE ALDOLASE"/>
    <property type="match status" value="1"/>
</dbReference>
<accession>A0ABP7TRE1</accession>
<dbReference type="Gene3D" id="3.20.20.70">
    <property type="entry name" value="Aldolase class I"/>
    <property type="match status" value="1"/>
</dbReference>
<dbReference type="Pfam" id="PF01474">
    <property type="entry name" value="DAHP_synth_2"/>
    <property type="match status" value="2"/>
</dbReference>
<protein>
    <recommendedName>
        <fullName evidence="3">Phospho-2-dehydro-3-deoxyheptonate aldolase</fullName>
        <ecNumber evidence="3">2.5.1.54</ecNumber>
    </recommendedName>
</protein>
<sequence>MGEVWHPALWRSRPAAQQPVYADAEGLAAVEADLASADALVTPEAVEALRRRLAEASDGRALLLQGGDCAETFAPADVAGLVALFDRLSDALPLPAVPVARLAGQYAKPRTVEGEVWRGEIVNSRDALTPDPARMRTAYAHAADTARRVPDGLFLSHEALLLPYEEALVREGLDGRWWSGSGHMLWIGDRTRQIDGAHLAFAAGIANPLGVKLGDIGADELLRLCDRLDPDHRGGRLTLIVRMGAAIGDRLPGLMRALRLAGRQPLWVSDPLHGNTERGGPRKIRRLETILREVAAFVAIARSEGVHPGGLHLEMTPEDVAECTGGLEGAGWTSACDPRLNPRQALAVVGAFAAAIEQRDAA</sequence>
<evidence type="ECO:0000256" key="2">
    <source>
        <dbReference type="ARBA" id="ARBA00022679"/>
    </source>
</evidence>
<evidence type="ECO:0000313" key="4">
    <source>
        <dbReference type="EMBL" id="GAA4029873.1"/>
    </source>
</evidence>
<reference evidence="5" key="1">
    <citation type="journal article" date="2019" name="Int. J. Syst. Evol. Microbiol.">
        <title>The Global Catalogue of Microorganisms (GCM) 10K type strain sequencing project: providing services to taxonomists for standard genome sequencing and annotation.</title>
        <authorList>
            <consortium name="The Broad Institute Genomics Platform"/>
            <consortium name="The Broad Institute Genome Sequencing Center for Infectious Disease"/>
            <person name="Wu L."/>
            <person name="Ma J."/>
        </authorList>
    </citation>
    <scope>NUCLEOTIDE SEQUENCE [LARGE SCALE GENOMIC DNA]</scope>
    <source>
        <strain evidence="5">JCM 17564</strain>
    </source>
</reference>
<proteinExistence type="inferred from homology"/>
<comment type="similarity">
    <text evidence="1 3">Belongs to the class-II DAHP synthase family.</text>
</comment>
<comment type="catalytic activity">
    <reaction evidence="3">
        <text>D-erythrose 4-phosphate + phosphoenolpyruvate + H2O = 7-phospho-2-dehydro-3-deoxy-D-arabino-heptonate + phosphate</text>
        <dbReference type="Rhea" id="RHEA:14717"/>
        <dbReference type="ChEBI" id="CHEBI:15377"/>
        <dbReference type="ChEBI" id="CHEBI:16897"/>
        <dbReference type="ChEBI" id="CHEBI:43474"/>
        <dbReference type="ChEBI" id="CHEBI:58394"/>
        <dbReference type="ChEBI" id="CHEBI:58702"/>
        <dbReference type="EC" id="2.5.1.54"/>
    </reaction>
</comment>
<name>A0ABP7TRE1_9SPHN</name>
<organism evidence="4 5">
    <name type="scientific">Sphingomonas rosea</name>
    <dbReference type="NCBI Taxonomy" id="335605"/>
    <lineage>
        <taxon>Bacteria</taxon>
        <taxon>Pseudomonadati</taxon>
        <taxon>Pseudomonadota</taxon>
        <taxon>Alphaproteobacteria</taxon>
        <taxon>Sphingomonadales</taxon>
        <taxon>Sphingomonadaceae</taxon>
        <taxon>Sphingomonas</taxon>
    </lineage>
</organism>